<name>A0ABX0DD93_9MICC</name>
<evidence type="ECO:0000313" key="3">
    <source>
        <dbReference type="Proteomes" id="UP000479226"/>
    </source>
</evidence>
<evidence type="ECO:0000256" key="1">
    <source>
        <dbReference type="SAM" id="Phobius"/>
    </source>
</evidence>
<accession>A0ABX0DD93</accession>
<dbReference type="EMBL" id="JAAKZI010000010">
    <property type="protein sequence ID" value="NGN83334.1"/>
    <property type="molecule type" value="Genomic_DNA"/>
</dbReference>
<sequence length="86" mass="9798">MPYVVSGILLAVAIIFPLAVPMYAHADPHLFSFPFFFWYQMLWVPICAILIGICYKLMTTEDKRRRAVLQDQAGRRGRHDAGGEAK</sequence>
<keyword evidence="1" id="KW-0812">Transmembrane</keyword>
<evidence type="ECO:0000313" key="2">
    <source>
        <dbReference type="EMBL" id="NGN83334.1"/>
    </source>
</evidence>
<dbReference type="Proteomes" id="UP000479226">
    <property type="component" value="Unassembled WGS sequence"/>
</dbReference>
<protein>
    <submittedName>
        <fullName evidence="2">DUF3311 domain-containing protein</fullName>
    </submittedName>
</protein>
<reference evidence="2 3" key="1">
    <citation type="submission" date="2020-02" db="EMBL/GenBank/DDBJ databases">
        <title>Genome sequence of the type strain DSM 27180 of Arthrobacter silviterrae.</title>
        <authorList>
            <person name="Gao J."/>
            <person name="Sun J."/>
        </authorList>
    </citation>
    <scope>NUCLEOTIDE SEQUENCE [LARGE SCALE GENOMIC DNA]</scope>
    <source>
        <strain evidence="2 3">DSM 27180</strain>
    </source>
</reference>
<feature type="transmembrane region" description="Helical" evidence="1">
    <location>
        <begin position="36"/>
        <end position="58"/>
    </location>
</feature>
<keyword evidence="1" id="KW-1133">Transmembrane helix</keyword>
<proteinExistence type="predicted"/>
<organism evidence="2 3">
    <name type="scientific">Arthrobacter silviterrae</name>
    <dbReference type="NCBI Taxonomy" id="2026658"/>
    <lineage>
        <taxon>Bacteria</taxon>
        <taxon>Bacillati</taxon>
        <taxon>Actinomycetota</taxon>
        <taxon>Actinomycetes</taxon>
        <taxon>Micrococcales</taxon>
        <taxon>Micrococcaceae</taxon>
        <taxon>Arthrobacter</taxon>
    </lineage>
</organism>
<dbReference type="InterPro" id="IPR021741">
    <property type="entry name" value="DUF3311"/>
</dbReference>
<dbReference type="Pfam" id="PF11755">
    <property type="entry name" value="DUF3311"/>
    <property type="match status" value="1"/>
</dbReference>
<keyword evidence="1" id="KW-0472">Membrane</keyword>
<comment type="caution">
    <text evidence="2">The sequence shown here is derived from an EMBL/GenBank/DDBJ whole genome shotgun (WGS) entry which is preliminary data.</text>
</comment>
<keyword evidence="3" id="KW-1185">Reference proteome</keyword>
<gene>
    <name evidence="2" type="ORF">G6N77_07650</name>
</gene>